<sequence>MALSHLKSSSSGSNFLKPLATAFSLRRPISTSTDPITVESSIAHCRNQSPRTPLLLPRHGHHAPYGDRRRLSIQGQAHPRILPPLRRPRSRGRWYGGLRFLLTDLFLPTEG</sequence>
<accession>A0A9Q0WMS0</accession>
<reference evidence="1" key="1">
    <citation type="submission" date="2022-11" db="EMBL/GenBank/DDBJ databases">
        <authorList>
            <person name="Hyden B.L."/>
            <person name="Feng K."/>
            <person name="Yates T."/>
            <person name="Jawdy S."/>
            <person name="Smart L.B."/>
            <person name="Muchero W."/>
        </authorList>
    </citation>
    <scope>NUCLEOTIDE SEQUENCE</scope>
    <source>
        <tissue evidence="1">Shoot tip</tissue>
    </source>
</reference>
<protein>
    <submittedName>
        <fullName evidence="1">Uncharacterized protein</fullName>
    </submittedName>
</protein>
<proteinExistence type="predicted"/>
<keyword evidence="2" id="KW-1185">Reference proteome</keyword>
<name>A0A9Q0WMS0_SALPP</name>
<dbReference type="EMBL" id="JAPFFK010000003">
    <property type="protein sequence ID" value="KAJ6770162.1"/>
    <property type="molecule type" value="Genomic_DNA"/>
</dbReference>
<organism evidence="1 2">
    <name type="scientific">Salix purpurea</name>
    <name type="common">Purple osier willow</name>
    <dbReference type="NCBI Taxonomy" id="77065"/>
    <lineage>
        <taxon>Eukaryota</taxon>
        <taxon>Viridiplantae</taxon>
        <taxon>Streptophyta</taxon>
        <taxon>Embryophyta</taxon>
        <taxon>Tracheophyta</taxon>
        <taxon>Spermatophyta</taxon>
        <taxon>Magnoliopsida</taxon>
        <taxon>eudicotyledons</taxon>
        <taxon>Gunneridae</taxon>
        <taxon>Pentapetalae</taxon>
        <taxon>rosids</taxon>
        <taxon>fabids</taxon>
        <taxon>Malpighiales</taxon>
        <taxon>Salicaceae</taxon>
        <taxon>Saliceae</taxon>
        <taxon>Salix</taxon>
    </lineage>
</organism>
<reference evidence="1" key="2">
    <citation type="journal article" date="2023" name="Int. J. Mol. Sci.">
        <title>De Novo Assembly and Annotation of 11 Diverse Shrub Willow (Salix) Genomes Reveals Novel Gene Organization in Sex-Linked Regions.</title>
        <authorList>
            <person name="Hyden B."/>
            <person name="Feng K."/>
            <person name="Yates T.B."/>
            <person name="Jawdy S."/>
            <person name="Cereghino C."/>
            <person name="Smart L.B."/>
            <person name="Muchero W."/>
        </authorList>
    </citation>
    <scope>NUCLEOTIDE SEQUENCE</scope>
    <source>
        <tissue evidence="1">Shoot tip</tissue>
    </source>
</reference>
<dbReference type="AlphaFoldDB" id="A0A9Q0WMS0"/>
<evidence type="ECO:0000313" key="1">
    <source>
        <dbReference type="EMBL" id="KAJ6770162.1"/>
    </source>
</evidence>
<dbReference type="Proteomes" id="UP001151532">
    <property type="component" value="Chromosome 11"/>
</dbReference>
<comment type="caution">
    <text evidence="1">The sequence shown here is derived from an EMBL/GenBank/DDBJ whole genome shotgun (WGS) entry which is preliminary data.</text>
</comment>
<evidence type="ECO:0000313" key="2">
    <source>
        <dbReference type="Proteomes" id="UP001151532"/>
    </source>
</evidence>
<gene>
    <name evidence="1" type="ORF">OIU79_020908</name>
</gene>